<dbReference type="InterPro" id="IPR001750">
    <property type="entry name" value="ND/Mrp_TM"/>
</dbReference>
<comment type="subcellular location">
    <subcellularLocation>
        <location evidence="2">Membrane</location>
        <topology evidence="2">Multi-pass membrane protein</topology>
    </subcellularLocation>
    <subcellularLocation>
        <location evidence="7">Mitochondrion membrane</location>
        <topology evidence="7">Multi-pass membrane protein</topology>
    </subcellularLocation>
</comment>
<reference evidence="9" key="1">
    <citation type="submission" date="2012-12" db="EMBL/GenBank/DDBJ databases">
        <authorList>
            <person name="Lang B.F."/>
        </authorList>
    </citation>
    <scope>NUCLEOTIDE SEQUENCE</scope>
    <source>
        <strain evidence="9">ATCC 50519</strain>
    </source>
</reference>
<feature type="transmembrane region" description="Helical" evidence="7">
    <location>
        <begin position="470"/>
        <end position="490"/>
    </location>
</feature>
<feature type="transmembrane region" description="Helical" evidence="7">
    <location>
        <begin position="210"/>
        <end position="232"/>
    </location>
</feature>
<dbReference type="GO" id="GO:0031966">
    <property type="term" value="C:mitochondrial membrane"/>
    <property type="evidence" value="ECO:0007669"/>
    <property type="project" value="UniProtKB-SubCell"/>
</dbReference>
<name>M1JZX3_MINVI</name>
<keyword evidence="7 9" id="KW-0496">Mitochondrion</keyword>
<keyword evidence="7" id="KW-0830">Ubiquinone</keyword>
<dbReference type="GO" id="GO:0015990">
    <property type="term" value="P:electron transport coupled proton transport"/>
    <property type="evidence" value="ECO:0007669"/>
    <property type="project" value="TreeGrafter"/>
</dbReference>
<comment type="function">
    <text evidence="7">Core subunit of the mitochondrial membrane respiratory chain NADH dehydrogenase (Complex I) which catalyzes electron transfer from NADH through the respiratory chain, using ubiquinone as an electron acceptor. Essential for the catalytic activity and assembly of complex I.</text>
</comment>
<protein>
    <recommendedName>
        <fullName evidence="7">NADH-ubiquinone oxidoreductase chain 4</fullName>
        <ecNumber evidence="7">7.1.1.2</ecNumber>
    </recommendedName>
</protein>
<accession>M1JZX3</accession>
<keyword evidence="7" id="KW-0813">Transport</keyword>
<comment type="similarity">
    <text evidence="3 7">Belongs to the complex I subunit 4 family.</text>
</comment>
<evidence type="ECO:0000256" key="5">
    <source>
        <dbReference type="ARBA" id="ARBA00022989"/>
    </source>
</evidence>
<feature type="transmembrane region" description="Helical" evidence="7">
    <location>
        <begin position="272"/>
        <end position="290"/>
    </location>
</feature>
<feature type="transmembrane region" description="Helical" evidence="7">
    <location>
        <begin position="325"/>
        <end position="351"/>
    </location>
</feature>
<keyword evidence="5 7" id="KW-1133">Transmembrane helix</keyword>
<dbReference type="AlphaFoldDB" id="M1JZX3"/>
<evidence type="ECO:0000259" key="8">
    <source>
        <dbReference type="Pfam" id="PF00361"/>
    </source>
</evidence>
<dbReference type="PANTHER" id="PTHR43507">
    <property type="entry name" value="NADH-UBIQUINONE OXIDOREDUCTASE CHAIN 4"/>
    <property type="match status" value="1"/>
</dbReference>
<feature type="transmembrane region" description="Helical" evidence="7">
    <location>
        <begin position="83"/>
        <end position="101"/>
    </location>
</feature>
<feature type="transmembrane region" description="Helical" evidence="7">
    <location>
        <begin position="136"/>
        <end position="155"/>
    </location>
</feature>
<evidence type="ECO:0000256" key="6">
    <source>
        <dbReference type="ARBA" id="ARBA00023136"/>
    </source>
</evidence>
<evidence type="ECO:0000256" key="3">
    <source>
        <dbReference type="ARBA" id="ARBA00009025"/>
    </source>
</evidence>
<keyword evidence="9" id="KW-0560">Oxidoreductase</keyword>
<geneLocation type="mitochondrion" evidence="9"/>
<dbReference type="EC" id="7.1.1.2" evidence="7"/>
<feature type="transmembrane region" description="Helical" evidence="7">
    <location>
        <begin position="6"/>
        <end position="22"/>
    </location>
</feature>
<dbReference type="PANTHER" id="PTHR43507:SF1">
    <property type="entry name" value="NADH-UBIQUINONE OXIDOREDUCTASE CHAIN 4"/>
    <property type="match status" value="1"/>
</dbReference>
<feature type="transmembrane region" description="Helical" evidence="7">
    <location>
        <begin position="363"/>
        <end position="386"/>
    </location>
</feature>
<dbReference type="Pfam" id="PF00361">
    <property type="entry name" value="Proton_antipo_M"/>
    <property type="match status" value="1"/>
</dbReference>
<keyword evidence="7" id="KW-0520">NAD</keyword>
<comment type="function">
    <text evidence="1">Core subunit of the mitochondrial membrane respiratory chain NADH dehydrogenase (Complex I) that is believed to belong to the minimal assembly required for catalysis. Complex I functions in the transfer of electrons from NADH to the respiratory chain. The immediate electron acceptor for the enzyme is believed to be ubiquinone.</text>
</comment>
<dbReference type="PRINTS" id="PR01437">
    <property type="entry name" value="NUOXDRDTASE4"/>
</dbReference>
<keyword evidence="6 7" id="KW-0472">Membrane</keyword>
<keyword evidence="4 7" id="KW-0812">Transmembrane</keyword>
<evidence type="ECO:0000256" key="4">
    <source>
        <dbReference type="ARBA" id="ARBA00022692"/>
    </source>
</evidence>
<feature type="domain" description="NADH:quinone oxidoreductase/Mrp antiporter transmembrane" evidence="8">
    <location>
        <begin position="131"/>
        <end position="419"/>
    </location>
</feature>
<organism evidence="9">
    <name type="scientific">Ministeria vibrans</name>
    <name type="common">Bacterivorous amoeba</name>
    <dbReference type="NCBI Taxonomy" id="134558"/>
    <lineage>
        <taxon>Eukaryota</taxon>
        <taxon>Filasterea</taxon>
        <taxon>Ministeria</taxon>
    </lineage>
</organism>
<feature type="transmembrane region" description="Helical" evidence="7">
    <location>
        <begin position="239"/>
        <end position="260"/>
    </location>
</feature>
<dbReference type="GO" id="GO:0008137">
    <property type="term" value="F:NADH dehydrogenase (ubiquinone) activity"/>
    <property type="evidence" value="ECO:0007669"/>
    <property type="project" value="UniProtKB-UniRule"/>
</dbReference>
<keyword evidence="7" id="KW-0679">Respiratory chain</keyword>
<feature type="transmembrane region" description="Helical" evidence="7">
    <location>
        <begin position="34"/>
        <end position="53"/>
    </location>
</feature>
<dbReference type="GO" id="GO:0003954">
    <property type="term" value="F:NADH dehydrogenase activity"/>
    <property type="evidence" value="ECO:0007669"/>
    <property type="project" value="TreeGrafter"/>
</dbReference>
<evidence type="ECO:0000256" key="2">
    <source>
        <dbReference type="ARBA" id="ARBA00004141"/>
    </source>
</evidence>
<dbReference type="NCBIfam" id="TIGR01972">
    <property type="entry name" value="NDH_I_M"/>
    <property type="match status" value="1"/>
</dbReference>
<dbReference type="GO" id="GO:0048039">
    <property type="term" value="F:ubiquinone binding"/>
    <property type="evidence" value="ECO:0007669"/>
    <property type="project" value="TreeGrafter"/>
</dbReference>
<dbReference type="GO" id="GO:0042773">
    <property type="term" value="P:ATP synthesis coupled electron transport"/>
    <property type="evidence" value="ECO:0007669"/>
    <property type="project" value="InterPro"/>
</dbReference>
<dbReference type="InterPro" id="IPR010227">
    <property type="entry name" value="NADH_Q_OxRdtase_chainM/4"/>
</dbReference>
<feature type="transmembrane region" description="Helical" evidence="7">
    <location>
        <begin position="406"/>
        <end position="428"/>
    </location>
</feature>
<feature type="transmembrane region" description="Helical" evidence="7">
    <location>
        <begin position="167"/>
        <end position="186"/>
    </location>
</feature>
<evidence type="ECO:0000256" key="1">
    <source>
        <dbReference type="ARBA" id="ARBA00003257"/>
    </source>
</evidence>
<feature type="transmembrane region" description="Helical" evidence="7">
    <location>
        <begin position="302"/>
        <end position="319"/>
    </location>
</feature>
<dbReference type="EMBL" id="KC573040">
    <property type="protein sequence ID" value="AGE93707.1"/>
    <property type="molecule type" value="Genomic_DNA"/>
</dbReference>
<evidence type="ECO:0000256" key="7">
    <source>
        <dbReference type="RuleBase" id="RU003297"/>
    </source>
</evidence>
<sequence length="494" mass="57289">MLSGILVIPIVMLIYIWLLEKDEKDEKDIAVFRLGLKCKCAVAIWITFIWMWYENPIGLFNWDFHIKLNTNWSWYLRLGIDNLSLYLILLTSWLSIWSLLISWNSIKKQRKRFIELCLILEWFVLFVFMINDLVFFYIGFEAILIPMFLMIGIWGSRGEKIKASYYLFYYTLIGSLLMLIAILWIYTNVGSTDYLWLQTWNNRDENIERWLWLAFFIAFGVKMPLFPIHLWLPQAHVEAPTYGSTILAGILLKLGGYGLLRYNYMLFENASIYYKPLIWTLSILSIIYGSLNSLRQNDYKRLIAYSSVAHMGLVTLAILNENLDAIVGSIILMLGHGLVSGGLFIAVGILYERWHTRIINYYGGLNYVMPVFSTCFLTLSLANAAVPLSSNFVGEFIILTSIIKNSLILVIIAGISIVLSAAYSLFLYNRICMGELNKAILNSIVIESKVWEYKYENMNKLKDVDWRETSILILIVMSVIYIGVFSFNLYELEL</sequence>
<comment type="catalytic activity">
    <reaction evidence="7">
        <text>a ubiquinone + NADH + 5 H(+)(in) = a ubiquinol + NAD(+) + 4 H(+)(out)</text>
        <dbReference type="Rhea" id="RHEA:29091"/>
        <dbReference type="Rhea" id="RHEA-COMP:9565"/>
        <dbReference type="Rhea" id="RHEA-COMP:9566"/>
        <dbReference type="ChEBI" id="CHEBI:15378"/>
        <dbReference type="ChEBI" id="CHEBI:16389"/>
        <dbReference type="ChEBI" id="CHEBI:17976"/>
        <dbReference type="ChEBI" id="CHEBI:57540"/>
        <dbReference type="ChEBI" id="CHEBI:57945"/>
        <dbReference type="EC" id="7.1.1.2"/>
    </reaction>
</comment>
<feature type="transmembrane region" description="Helical" evidence="7">
    <location>
        <begin position="113"/>
        <end position="130"/>
    </location>
</feature>
<evidence type="ECO:0000313" key="9">
    <source>
        <dbReference type="EMBL" id="AGE93707.1"/>
    </source>
</evidence>
<dbReference type="InterPro" id="IPR003918">
    <property type="entry name" value="NADH_UbQ_OxRdtase"/>
</dbReference>
<gene>
    <name evidence="9" type="primary">nad4</name>
</gene>
<proteinExistence type="inferred from homology"/>
<keyword evidence="7" id="KW-0249">Electron transport</keyword>